<protein>
    <submittedName>
        <fullName evidence="3">Glucosaminidase domain-containing protein</fullName>
    </submittedName>
</protein>
<gene>
    <name evidence="3" type="ORF">H9817_02495</name>
</gene>
<organism evidence="3 4">
    <name type="scientific">Candidatus Mediterraneibacter stercorigallinarum</name>
    <dbReference type="NCBI Taxonomy" id="2838686"/>
    <lineage>
        <taxon>Bacteria</taxon>
        <taxon>Bacillati</taxon>
        <taxon>Bacillota</taxon>
        <taxon>Clostridia</taxon>
        <taxon>Lachnospirales</taxon>
        <taxon>Lachnospiraceae</taxon>
        <taxon>Mediterraneibacter</taxon>
    </lineage>
</organism>
<dbReference type="GO" id="GO:0004040">
    <property type="term" value="F:amidase activity"/>
    <property type="evidence" value="ECO:0007669"/>
    <property type="project" value="InterPro"/>
</dbReference>
<dbReference type="Proteomes" id="UP000824017">
    <property type="component" value="Unassembled WGS sequence"/>
</dbReference>
<proteinExistence type="predicted"/>
<reference evidence="3" key="1">
    <citation type="journal article" date="2021" name="PeerJ">
        <title>Extensive microbial diversity within the chicken gut microbiome revealed by metagenomics and culture.</title>
        <authorList>
            <person name="Gilroy R."/>
            <person name="Ravi A."/>
            <person name="Getino M."/>
            <person name="Pursley I."/>
            <person name="Horton D.L."/>
            <person name="Alikhan N.F."/>
            <person name="Baker D."/>
            <person name="Gharbi K."/>
            <person name="Hall N."/>
            <person name="Watson M."/>
            <person name="Adriaenssens E.M."/>
            <person name="Foster-Nyarko E."/>
            <person name="Jarju S."/>
            <person name="Secka A."/>
            <person name="Antonio M."/>
            <person name="Oren A."/>
            <person name="Chaudhuri R.R."/>
            <person name="La Ragione R."/>
            <person name="Hildebrand F."/>
            <person name="Pallen M.J."/>
        </authorList>
    </citation>
    <scope>NUCLEOTIDE SEQUENCE</scope>
    <source>
        <strain evidence="3">ChiGjej1B1-13045</strain>
    </source>
</reference>
<comment type="caution">
    <text evidence="3">The sequence shown here is derived from an EMBL/GenBank/DDBJ whole genome shotgun (WGS) entry which is preliminary data.</text>
</comment>
<dbReference type="Gene3D" id="1.10.530.10">
    <property type="match status" value="1"/>
</dbReference>
<feature type="domain" description="Mannosyl-glycoprotein endo-beta-N-acetylglucosamidase-like" evidence="2">
    <location>
        <begin position="126"/>
        <end position="255"/>
    </location>
</feature>
<dbReference type="Pfam" id="PF01832">
    <property type="entry name" value="Glucosaminidase"/>
    <property type="match status" value="1"/>
</dbReference>
<dbReference type="AlphaFoldDB" id="A0A9D2D9L0"/>
<evidence type="ECO:0000313" key="3">
    <source>
        <dbReference type="EMBL" id="HIZ12784.1"/>
    </source>
</evidence>
<name>A0A9D2D9L0_9FIRM</name>
<evidence type="ECO:0000256" key="1">
    <source>
        <dbReference type="SAM" id="MobiDB-lite"/>
    </source>
</evidence>
<evidence type="ECO:0000313" key="4">
    <source>
        <dbReference type="Proteomes" id="UP000824017"/>
    </source>
</evidence>
<dbReference type="InterPro" id="IPR002901">
    <property type="entry name" value="MGlyc_endo_b_GlcNAc-like_dom"/>
</dbReference>
<accession>A0A9D2D9L0</accession>
<evidence type="ECO:0000259" key="2">
    <source>
        <dbReference type="Pfam" id="PF01832"/>
    </source>
</evidence>
<feature type="region of interest" description="Disordered" evidence="1">
    <location>
        <begin position="46"/>
        <end position="76"/>
    </location>
</feature>
<sequence length="257" mass="27456">MNWQDKRIKLYIEAGLAVLLVLTLGLAGAAGVLSTRADDGRIKAEAETAAQDGSDKTEGETGGGSENTEASGEEAEEAIADGQYPIMGESAVTVQEMADYFNASGRAYPAEELSKGGADSIETFCQMYYEEASAEGVRPEVAFAQTMKETGFLQYGGDAGIEQFNFAGLGTTGGGVPGNSYPDVRTGIRAQIQHLKAYATADPLTQECVDDRYEYVKKGAAPYVEWLGQQENPEGLGWATGDNYGYDIVNMIEDMTE</sequence>
<dbReference type="EMBL" id="DXCD01000066">
    <property type="protein sequence ID" value="HIZ12784.1"/>
    <property type="molecule type" value="Genomic_DNA"/>
</dbReference>
<reference evidence="3" key="2">
    <citation type="submission" date="2021-04" db="EMBL/GenBank/DDBJ databases">
        <authorList>
            <person name="Gilroy R."/>
        </authorList>
    </citation>
    <scope>NUCLEOTIDE SEQUENCE</scope>
    <source>
        <strain evidence="3">ChiGjej1B1-13045</strain>
    </source>
</reference>